<evidence type="ECO:0000313" key="4">
    <source>
        <dbReference type="Proteomes" id="UP000672032"/>
    </source>
</evidence>
<dbReference type="GO" id="GO:0005737">
    <property type="term" value="C:cytoplasm"/>
    <property type="evidence" value="ECO:0007669"/>
    <property type="project" value="TreeGrafter"/>
</dbReference>
<proteinExistence type="inferred from homology"/>
<dbReference type="PANTHER" id="PTHR43544">
    <property type="entry name" value="SHORT-CHAIN DEHYDROGENASE/REDUCTASE"/>
    <property type="match status" value="1"/>
</dbReference>
<feature type="region of interest" description="Disordered" evidence="2">
    <location>
        <begin position="228"/>
        <end position="249"/>
    </location>
</feature>
<dbReference type="Pfam" id="PF00106">
    <property type="entry name" value="adh_short"/>
    <property type="match status" value="1"/>
</dbReference>
<evidence type="ECO:0000256" key="1">
    <source>
        <dbReference type="ARBA" id="ARBA00006484"/>
    </source>
</evidence>
<accession>A0A8A3PH56</accession>
<dbReference type="PANTHER" id="PTHR43544:SF26">
    <property type="entry name" value="SHORT CHAIN DEHYDROGENASE_REDUCTASE FAMILY OXIDOREDUCTASE (JCVI)"/>
    <property type="match status" value="1"/>
</dbReference>
<dbReference type="PRINTS" id="PR00081">
    <property type="entry name" value="GDHRDH"/>
</dbReference>
<dbReference type="GO" id="GO:0016491">
    <property type="term" value="F:oxidoreductase activity"/>
    <property type="evidence" value="ECO:0007669"/>
    <property type="project" value="TreeGrafter"/>
</dbReference>
<dbReference type="Proteomes" id="UP000672032">
    <property type="component" value="Chromosome 4"/>
</dbReference>
<organism evidence="3 4">
    <name type="scientific">Monilinia vaccinii-corymbosi</name>
    <dbReference type="NCBI Taxonomy" id="61207"/>
    <lineage>
        <taxon>Eukaryota</taxon>
        <taxon>Fungi</taxon>
        <taxon>Dikarya</taxon>
        <taxon>Ascomycota</taxon>
        <taxon>Pezizomycotina</taxon>
        <taxon>Leotiomycetes</taxon>
        <taxon>Helotiales</taxon>
        <taxon>Sclerotiniaceae</taxon>
        <taxon>Monilinia</taxon>
    </lineage>
</organism>
<feature type="region of interest" description="Disordered" evidence="2">
    <location>
        <begin position="44"/>
        <end position="74"/>
    </location>
</feature>
<dbReference type="InterPro" id="IPR051468">
    <property type="entry name" value="Fungal_SecMetab_SDRs"/>
</dbReference>
<evidence type="ECO:0000256" key="2">
    <source>
        <dbReference type="SAM" id="MobiDB-lite"/>
    </source>
</evidence>
<protein>
    <recommendedName>
        <fullName evidence="5">Ketoreductase (KR) domain-containing protein</fullName>
    </recommendedName>
</protein>
<dbReference type="Gene3D" id="3.40.50.720">
    <property type="entry name" value="NAD(P)-binding Rossmann-like Domain"/>
    <property type="match status" value="1"/>
</dbReference>
<dbReference type="EMBL" id="CP063408">
    <property type="protein sequence ID" value="QSZ34373.1"/>
    <property type="molecule type" value="Genomic_DNA"/>
</dbReference>
<comment type="similarity">
    <text evidence="1">Belongs to the short-chain dehydrogenases/reductases (SDR) family.</text>
</comment>
<name>A0A8A3PH56_9HELO</name>
<evidence type="ECO:0008006" key="5">
    <source>
        <dbReference type="Google" id="ProtNLM"/>
    </source>
</evidence>
<reference evidence="3" key="1">
    <citation type="submission" date="2020-10" db="EMBL/GenBank/DDBJ databases">
        <title>Genome Sequence of Monilinia vaccinii-corymbosi Sheds Light on Mummy Berry Disease Infection of Blueberry and Mating Type.</title>
        <authorList>
            <person name="Yow A.G."/>
            <person name="Zhang Y."/>
            <person name="Bansal K."/>
            <person name="Eacker S.M."/>
            <person name="Sullivan S."/>
            <person name="Liachko I."/>
            <person name="Cubeta M.A."/>
            <person name="Rollins J.A."/>
            <person name="Ashrafi H."/>
        </authorList>
    </citation>
    <scope>NUCLEOTIDE SEQUENCE</scope>
    <source>
        <strain evidence="3">RL-1</strain>
    </source>
</reference>
<gene>
    <name evidence="3" type="ORF">DSL72_005965</name>
</gene>
<evidence type="ECO:0000313" key="3">
    <source>
        <dbReference type="EMBL" id="QSZ34373.1"/>
    </source>
</evidence>
<keyword evidence="4" id="KW-1185">Reference proteome</keyword>
<dbReference type="AlphaFoldDB" id="A0A8A3PH56"/>
<dbReference type="OrthoDB" id="9876299at2759"/>
<dbReference type="SUPFAM" id="SSF51735">
    <property type="entry name" value="NAD(P)-binding Rossmann-fold domains"/>
    <property type="match status" value="1"/>
</dbReference>
<dbReference type="InterPro" id="IPR002347">
    <property type="entry name" value="SDR_fam"/>
</dbReference>
<sequence length="352" mass="38445">MPYEREIHKVLLRELGQDPDKDDVRINYGPINCTDVVCSEEETRQGSQGKSIGQGDGERQSCQEQGGNQREGEGDKMEACTIYFVTGANRGIGFQLTRTLLLRENVVVIATKRSLHTVSADLEALPTASGSKLIVIPLAFDKPGSENGGEARPGTVRDLVARLQNVGVERIDVLILNAGAATSFESVRETRMEELQAHFEINTMWPVQIYQVLRPLLLVRSQSQPQPHLQSLDQCQTQESGNQDGSEQTDKVFASEKKIVYISSSLGSIGGIDDATPSLAYGISKAGANYFVRKVRWVKTNNGQAFADSVGVEEPPIGLDESVEGVLRQIDTATRETSSGSFVSYNGTVIPW</sequence>
<dbReference type="InterPro" id="IPR036291">
    <property type="entry name" value="NAD(P)-bd_dom_sf"/>
</dbReference>
<feature type="compositionally biased region" description="Polar residues" evidence="2">
    <location>
        <begin position="235"/>
        <end position="246"/>
    </location>
</feature>